<dbReference type="EMBL" id="ON803509">
    <property type="protein sequence ID" value="UXX41899.1"/>
    <property type="molecule type" value="Genomic_DNA"/>
</dbReference>
<proteinExistence type="predicted"/>
<dbReference type="Pfam" id="PF06024">
    <property type="entry name" value="Orf78"/>
    <property type="match status" value="1"/>
</dbReference>
<keyword evidence="1" id="KW-1133">Transmembrane helix</keyword>
<feature type="transmembrane region" description="Helical" evidence="1">
    <location>
        <begin position="52"/>
        <end position="75"/>
    </location>
</feature>
<evidence type="ECO:0000313" key="2">
    <source>
        <dbReference type="EMBL" id="UXX41899.1"/>
    </source>
</evidence>
<protein>
    <submittedName>
        <fullName evidence="2">Ac78</fullName>
    </submittedName>
</protein>
<name>A0A977XVK7_9BBAC</name>
<evidence type="ECO:0000256" key="1">
    <source>
        <dbReference type="SAM" id="Phobius"/>
    </source>
</evidence>
<sequence>MIQRSVVDISTISNTVVVEPIPLKLSHNNHKNNEKDTNTTPIINTENESSSFMWFLLVSFVLIFIIILLVSYFIINHVNGQYTGSTDDYHDENYGELQYLEIGSD</sequence>
<accession>A0A977XVK7</accession>
<keyword evidence="1" id="KW-0812">Transmembrane</keyword>
<dbReference type="Proteomes" id="UP001265762">
    <property type="component" value="Segment"/>
</dbReference>
<dbReference type="InterPro" id="IPR009261">
    <property type="entry name" value="AcMNPV_AC78"/>
</dbReference>
<evidence type="ECO:0000313" key="3">
    <source>
        <dbReference type="Proteomes" id="UP001265762"/>
    </source>
</evidence>
<reference evidence="2" key="1">
    <citation type="journal article" date="2022" name="Virus Res.">
        <title>Genome analysis of Psilogramma increta granulovirus and its intrapopulation diversity.</title>
        <authorList>
            <person name="Zhang H."/>
            <person name="Li L."/>
            <person name="Chen B."/>
            <person name="Zuo Y."/>
            <person name="Wu W."/>
            <person name="Yuan M."/>
            <person name="Yang K."/>
        </authorList>
    </citation>
    <scope>NUCLEOTIDE SEQUENCE</scope>
    <source>
        <strain evidence="2">GZ</strain>
    </source>
</reference>
<keyword evidence="1" id="KW-0472">Membrane</keyword>
<keyword evidence="3" id="KW-1185">Reference proteome</keyword>
<organism evidence="2 3">
    <name type="scientific">Psilogramma increta granulovirus</name>
    <dbReference type="NCBI Taxonomy" id="2953508"/>
    <lineage>
        <taxon>Viruses</taxon>
        <taxon>Viruses incertae sedis</taxon>
        <taxon>Naldaviricetes</taxon>
        <taxon>Lefavirales</taxon>
        <taxon>Baculoviridae</taxon>
        <taxon>Betabaculovirus</taxon>
        <taxon>Betabaculovirus psincretae</taxon>
    </lineage>
</organism>